<dbReference type="AlphaFoldDB" id="A0A916EHR7"/>
<evidence type="ECO:0000313" key="2">
    <source>
        <dbReference type="Proteomes" id="UP000684084"/>
    </source>
</evidence>
<name>A0A916EHR7_9GLOM</name>
<sequence>MIKSAESTRSLESIDSEISNNKFEDNLTINDNDYLTKEIELDIDNDTSFGDSKDDDYVTEEINFDI</sequence>
<comment type="caution">
    <text evidence="1">The sequence shown here is derived from an EMBL/GenBank/DDBJ whole genome shotgun (WGS) entry which is preliminary data.</text>
</comment>
<evidence type="ECO:0000313" key="1">
    <source>
        <dbReference type="EMBL" id="CAB5392183.1"/>
    </source>
</evidence>
<dbReference type="EMBL" id="CAGKOT010000075">
    <property type="protein sequence ID" value="CAB5392183.1"/>
    <property type="molecule type" value="Genomic_DNA"/>
</dbReference>
<dbReference type="OrthoDB" id="2428671at2759"/>
<dbReference type="Proteomes" id="UP000684084">
    <property type="component" value="Unassembled WGS sequence"/>
</dbReference>
<proteinExistence type="predicted"/>
<accession>A0A916EHR7</accession>
<reference evidence="1" key="1">
    <citation type="submission" date="2020-05" db="EMBL/GenBank/DDBJ databases">
        <authorList>
            <person name="Rincon C."/>
            <person name="Sanders R I."/>
            <person name="Robbins C."/>
            <person name="Chaturvedi A."/>
        </authorList>
    </citation>
    <scope>NUCLEOTIDE SEQUENCE</scope>
    <source>
        <strain evidence="1">CHB12</strain>
    </source>
</reference>
<protein>
    <submittedName>
        <fullName evidence="1">Uncharacterized protein</fullName>
    </submittedName>
</protein>
<gene>
    <name evidence="1" type="ORF">CHRIB12_LOCUS22294</name>
</gene>
<organism evidence="1 2">
    <name type="scientific">Rhizophagus irregularis</name>
    <dbReference type="NCBI Taxonomy" id="588596"/>
    <lineage>
        <taxon>Eukaryota</taxon>
        <taxon>Fungi</taxon>
        <taxon>Fungi incertae sedis</taxon>
        <taxon>Mucoromycota</taxon>
        <taxon>Glomeromycotina</taxon>
        <taxon>Glomeromycetes</taxon>
        <taxon>Glomerales</taxon>
        <taxon>Glomeraceae</taxon>
        <taxon>Rhizophagus</taxon>
    </lineage>
</organism>